<proteinExistence type="predicted"/>
<gene>
    <name evidence="1" type="ORF">JJQ60_04435</name>
</gene>
<comment type="caution">
    <text evidence="1">The sequence shown here is derived from an EMBL/GenBank/DDBJ whole genome shotgun (WGS) entry which is preliminary data.</text>
</comment>
<protein>
    <recommendedName>
        <fullName evidence="3">Polymer-forming cytoskeletal protein</fullName>
    </recommendedName>
</protein>
<evidence type="ECO:0000313" key="1">
    <source>
        <dbReference type="EMBL" id="MBL0682752.1"/>
    </source>
</evidence>
<dbReference type="Proteomes" id="UP000651057">
    <property type="component" value="Unassembled WGS sequence"/>
</dbReference>
<organism evidence="1 2">
    <name type="scientific">Aquimarina mytili</name>
    <dbReference type="NCBI Taxonomy" id="874423"/>
    <lineage>
        <taxon>Bacteria</taxon>
        <taxon>Pseudomonadati</taxon>
        <taxon>Bacteroidota</taxon>
        <taxon>Flavobacteriia</taxon>
        <taxon>Flavobacteriales</taxon>
        <taxon>Flavobacteriaceae</taxon>
        <taxon>Aquimarina</taxon>
    </lineage>
</organism>
<reference evidence="1" key="1">
    <citation type="submission" date="2021-01" db="EMBL/GenBank/DDBJ databases">
        <authorList>
            <person name="Zhong Y.L."/>
        </authorList>
    </citation>
    <scope>NUCLEOTIDE SEQUENCE</scope>
    <source>
        <strain evidence="1">KCTC 23302</strain>
    </source>
</reference>
<evidence type="ECO:0000313" key="2">
    <source>
        <dbReference type="Proteomes" id="UP000651057"/>
    </source>
</evidence>
<accession>A0A937D8I9</accession>
<evidence type="ECO:0008006" key="3">
    <source>
        <dbReference type="Google" id="ProtNLM"/>
    </source>
</evidence>
<name>A0A937D8I9_9FLAO</name>
<dbReference type="RefSeq" id="WP_201917020.1">
    <property type="nucleotide sequence ID" value="NZ_BAABAX010000021.1"/>
</dbReference>
<dbReference type="EMBL" id="JAERQJ010000001">
    <property type="protein sequence ID" value="MBL0682752.1"/>
    <property type="molecule type" value="Genomic_DNA"/>
</dbReference>
<keyword evidence="2" id="KW-1185">Reference proteome</keyword>
<sequence>MNTKDNAHKISIEEAKAIILEKHPEILTTNPFELDEASISTEEPKIQLYEGDVSFDQNFAVRSETILVNGSLKVDGLISDCNLADVTSLIVLGDVIAKHMHICGKMVVGGNIIVEEFIYLNSFNNYTFHVFGSLESKVLMEEGMRTWIRNEIEVDKAYSFQNSIRQGVDMAHFVERYNADPIDVFLEEFLDGEYIEKDKVLEAQSKGISVLK</sequence>
<dbReference type="AlphaFoldDB" id="A0A937D8I9"/>